<gene>
    <name evidence="2" type="ORF">BaRGS_00024600</name>
</gene>
<dbReference type="EMBL" id="JACVVK020000215">
    <property type="protein sequence ID" value="KAK7484111.1"/>
    <property type="molecule type" value="Genomic_DNA"/>
</dbReference>
<dbReference type="AlphaFoldDB" id="A0ABD0KAH4"/>
<comment type="caution">
    <text evidence="2">The sequence shown here is derived from an EMBL/GenBank/DDBJ whole genome shotgun (WGS) entry which is preliminary data.</text>
</comment>
<protein>
    <submittedName>
        <fullName evidence="2">Uncharacterized protein</fullName>
    </submittedName>
</protein>
<sequence length="240" mass="26794">MELVLPKYHQHITDGTLLLRLAADGANITKHGDRIQCVIKILADRAHLTHVTSSPDDELTLFFFMGVATNEDEEICALSETTFNRILDFSNKWKRLVGAQGDVARELVASSELCSSLQEAADAGVGFHKQCYSRFTDSTRLRRVEGRESRDGSLLHTETETEAPPAKRLRSSDTFVAGTTSNAILPAVCIFCKRERKDIQNKRSKKWTREKLSKMELNVTDAELSSALVGKGIRRHDYGG</sequence>
<organism evidence="2 3">
    <name type="scientific">Batillaria attramentaria</name>
    <dbReference type="NCBI Taxonomy" id="370345"/>
    <lineage>
        <taxon>Eukaryota</taxon>
        <taxon>Metazoa</taxon>
        <taxon>Spiralia</taxon>
        <taxon>Lophotrochozoa</taxon>
        <taxon>Mollusca</taxon>
        <taxon>Gastropoda</taxon>
        <taxon>Caenogastropoda</taxon>
        <taxon>Sorbeoconcha</taxon>
        <taxon>Cerithioidea</taxon>
        <taxon>Batillariidae</taxon>
        <taxon>Batillaria</taxon>
    </lineage>
</organism>
<accession>A0ABD0KAH4</accession>
<feature type="compositionally biased region" description="Basic and acidic residues" evidence="1">
    <location>
        <begin position="146"/>
        <end position="159"/>
    </location>
</feature>
<evidence type="ECO:0000313" key="2">
    <source>
        <dbReference type="EMBL" id="KAK7484111.1"/>
    </source>
</evidence>
<reference evidence="2 3" key="1">
    <citation type="journal article" date="2023" name="Sci. Data">
        <title>Genome assembly of the Korean intertidal mud-creeper Batillaria attramentaria.</title>
        <authorList>
            <person name="Patra A.K."/>
            <person name="Ho P.T."/>
            <person name="Jun S."/>
            <person name="Lee S.J."/>
            <person name="Kim Y."/>
            <person name="Won Y.J."/>
        </authorList>
    </citation>
    <scope>NUCLEOTIDE SEQUENCE [LARGE SCALE GENOMIC DNA]</scope>
    <source>
        <strain evidence="2">Wonlab-2016</strain>
    </source>
</reference>
<proteinExistence type="predicted"/>
<evidence type="ECO:0000256" key="1">
    <source>
        <dbReference type="SAM" id="MobiDB-lite"/>
    </source>
</evidence>
<name>A0ABD0KAH4_9CAEN</name>
<feature type="region of interest" description="Disordered" evidence="1">
    <location>
        <begin position="146"/>
        <end position="168"/>
    </location>
</feature>
<evidence type="ECO:0000313" key="3">
    <source>
        <dbReference type="Proteomes" id="UP001519460"/>
    </source>
</evidence>
<dbReference type="Proteomes" id="UP001519460">
    <property type="component" value="Unassembled WGS sequence"/>
</dbReference>
<keyword evidence="3" id="KW-1185">Reference proteome</keyword>